<dbReference type="EMBL" id="CP003630">
    <property type="protein sequence ID" value="AFZ19697.1"/>
    <property type="molecule type" value="Genomic_DNA"/>
</dbReference>
<dbReference type="Proteomes" id="UP000010471">
    <property type="component" value="Chromosome"/>
</dbReference>
<proteinExistence type="predicted"/>
<accession>K9WJJ8</accession>
<evidence type="ECO:0000313" key="1">
    <source>
        <dbReference type="EMBL" id="AFZ19697.1"/>
    </source>
</evidence>
<dbReference type="AlphaFoldDB" id="K9WJJ8"/>
<gene>
    <name evidence="1" type="ORF">Mic7113_3992</name>
</gene>
<name>K9WJJ8_9CYAN</name>
<reference evidence="1 2" key="1">
    <citation type="submission" date="2012-06" db="EMBL/GenBank/DDBJ databases">
        <title>Finished chromosome of genome of Microcoleus sp. PCC 7113.</title>
        <authorList>
            <consortium name="US DOE Joint Genome Institute"/>
            <person name="Gugger M."/>
            <person name="Coursin T."/>
            <person name="Rippka R."/>
            <person name="Tandeau De Marsac N."/>
            <person name="Huntemann M."/>
            <person name="Wei C.-L."/>
            <person name="Han J."/>
            <person name="Detter J.C."/>
            <person name="Han C."/>
            <person name="Tapia R."/>
            <person name="Chen A."/>
            <person name="Kyrpides N."/>
            <person name="Mavromatis K."/>
            <person name="Markowitz V."/>
            <person name="Szeto E."/>
            <person name="Ivanova N."/>
            <person name="Pagani I."/>
            <person name="Pati A."/>
            <person name="Goodwin L."/>
            <person name="Nordberg H.P."/>
            <person name="Cantor M.N."/>
            <person name="Hua S.X."/>
            <person name="Woyke T."/>
            <person name="Kerfeld C.A."/>
        </authorList>
    </citation>
    <scope>NUCLEOTIDE SEQUENCE [LARGE SCALE GENOMIC DNA]</scope>
    <source>
        <strain evidence="1 2">PCC 7113</strain>
    </source>
</reference>
<dbReference type="RefSeq" id="WP_015183834.1">
    <property type="nucleotide sequence ID" value="NC_019738.1"/>
</dbReference>
<dbReference type="KEGG" id="mic:Mic7113_3992"/>
<evidence type="ECO:0000313" key="2">
    <source>
        <dbReference type="Proteomes" id="UP000010471"/>
    </source>
</evidence>
<sequence length="72" mass="7896">MTINFNPNLLPNDAPSDELIAEKLGALLLGDPDAFQEEVELSISRGWDAATFNLIFDDDEEDEGDEVEVEAA</sequence>
<organism evidence="1 2">
    <name type="scientific">Allocoleopsis franciscana PCC 7113</name>
    <dbReference type="NCBI Taxonomy" id="1173027"/>
    <lineage>
        <taxon>Bacteria</taxon>
        <taxon>Bacillati</taxon>
        <taxon>Cyanobacteriota</taxon>
        <taxon>Cyanophyceae</taxon>
        <taxon>Coleofasciculales</taxon>
        <taxon>Coleofasciculaceae</taxon>
        <taxon>Allocoleopsis</taxon>
        <taxon>Allocoleopsis franciscana</taxon>
    </lineage>
</organism>
<protein>
    <submittedName>
        <fullName evidence="1">Uncharacterized protein</fullName>
    </submittedName>
</protein>
<dbReference type="HOGENOM" id="CLU_2717886_0_0_3"/>
<keyword evidence="2" id="KW-1185">Reference proteome</keyword>